<dbReference type="InterPro" id="IPR011460">
    <property type="entry name" value="Lcl_C"/>
</dbReference>
<feature type="domain" description="Lcl C-terminal" evidence="1">
    <location>
        <begin position="2"/>
        <end position="76"/>
    </location>
</feature>
<evidence type="ECO:0000259" key="1">
    <source>
        <dbReference type="Pfam" id="PF07603"/>
    </source>
</evidence>
<proteinExistence type="predicted"/>
<feature type="non-terminal residue" evidence="2">
    <location>
        <position position="1"/>
    </location>
</feature>
<organism evidence="2">
    <name type="scientific">hydrothermal vent metagenome</name>
    <dbReference type="NCBI Taxonomy" id="652676"/>
    <lineage>
        <taxon>unclassified sequences</taxon>
        <taxon>metagenomes</taxon>
        <taxon>ecological metagenomes</taxon>
    </lineage>
</organism>
<reference evidence="2" key="1">
    <citation type="submission" date="2018-06" db="EMBL/GenBank/DDBJ databases">
        <authorList>
            <person name="Zhirakovskaya E."/>
        </authorList>
    </citation>
    <scope>NUCLEOTIDE SEQUENCE</scope>
</reference>
<gene>
    <name evidence="2" type="ORF">MNBD_DELTA03-954</name>
</gene>
<evidence type="ECO:0000313" key="2">
    <source>
        <dbReference type="EMBL" id="VAW33273.1"/>
    </source>
</evidence>
<dbReference type="Pfam" id="PF07603">
    <property type="entry name" value="Lcl_C"/>
    <property type="match status" value="1"/>
</dbReference>
<name>A0A3B0UYQ1_9ZZZZ</name>
<sequence length="90" mass="10103">EYVAGVNDAGLAGFHDWRLPTMEEAWSLLERKQNNKGLYLHSAFGKSQPFIFLADARIPGGYWFMDFKQGTVFWASGTIPGGFGRLCRSI</sequence>
<dbReference type="EMBL" id="UOEX01000027">
    <property type="protein sequence ID" value="VAW33273.1"/>
    <property type="molecule type" value="Genomic_DNA"/>
</dbReference>
<dbReference type="AlphaFoldDB" id="A0A3B0UYQ1"/>
<protein>
    <recommendedName>
        <fullName evidence="1">Lcl C-terminal domain-containing protein</fullName>
    </recommendedName>
</protein>
<accession>A0A3B0UYQ1</accession>